<comment type="subcellular location">
    <subcellularLocation>
        <location evidence="1">Membrane</location>
    </subcellularLocation>
</comment>
<dbReference type="GO" id="GO:0045499">
    <property type="term" value="F:chemorepellent activity"/>
    <property type="evidence" value="ECO:0000318"/>
    <property type="project" value="GO_Central"/>
</dbReference>
<dbReference type="InterPro" id="IPR016201">
    <property type="entry name" value="PSI"/>
</dbReference>
<dbReference type="InterPro" id="IPR027231">
    <property type="entry name" value="Semaphorin"/>
</dbReference>
<keyword evidence="2" id="KW-0221">Differentiation</keyword>
<dbReference type="GO" id="GO:0007411">
    <property type="term" value="P:axon guidance"/>
    <property type="evidence" value="ECO:0000318"/>
    <property type="project" value="GO_Central"/>
</dbReference>
<dbReference type="GeneTree" id="ENSGT00940000159592"/>
<dbReference type="GeneID" id="100681253"/>
<dbReference type="FunCoup" id="A0A6I8N0Q3">
    <property type="interactions" value="704"/>
</dbReference>
<dbReference type="GO" id="GO:0001755">
    <property type="term" value="P:neural crest cell migration"/>
    <property type="evidence" value="ECO:0000318"/>
    <property type="project" value="GO_Central"/>
</dbReference>
<dbReference type="KEGG" id="oaa:100681253"/>
<dbReference type="PANTHER" id="PTHR11036:SF72">
    <property type="entry name" value="SEMAPHORIN-4F"/>
    <property type="match status" value="1"/>
</dbReference>
<dbReference type="OrthoDB" id="9988752at2759"/>
<dbReference type="OMA" id="APLAKCE"/>
<dbReference type="SUPFAM" id="SSF101912">
    <property type="entry name" value="Sema domain"/>
    <property type="match status" value="1"/>
</dbReference>
<dbReference type="PROSITE" id="PS51004">
    <property type="entry name" value="SEMA"/>
    <property type="match status" value="1"/>
</dbReference>
<dbReference type="AlphaFoldDB" id="A0A6I8N0Q3"/>
<keyword evidence="4 9" id="KW-0472">Membrane</keyword>
<evidence type="ECO:0000256" key="5">
    <source>
        <dbReference type="ARBA" id="ARBA00023157"/>
    </source>
</evidence>
<dbReference type="Gene3D" id="2.130.10.10">
    <property type="entry name" value="YVTN repeat-like/Quinoprotein amine dehydrogenase"/>
    <property type="match status" value="1"/>
</dbReference>
<protein>
    <submittedName>
        <fullName evidence="12">Ssemaphorin 4F</fullName>
    </submittedName>
</protein>
<reference evidence="12 13" key="1">
    <citation type="journal article" date="2008" name="Nature">
        <title>Genome analysis of the platypus reveals unique signatures of evolution.</title>
        <authorList>
            <person name="Warren W.C."/>
            <person name="Hillier L.W."/>
            <person name="Marshall Graves J.A."/>
            <person name="Birney E."/>
            <person name="Ponting C.P."/>
            <person name="Grutzner F."/>
            <person name="Belov K."/>
            <person name="Miller W."/>
            <person name="Clarke L."/>
            <person name="Chinwalla A.T."/>
            <person name="Yang S.P."/>
            <person name="Heger A."/>
            <person name="Locke D.P."/>
            <person name="Miethke P."/>
            <person name="Waters P.D."/>
            <person name="Veyrunes F."/>
            <person name="Fulton L."/>
            <person name="Fulton B."/>
            <person name="Graves T."/>
            <person name="Wallis J."/>
            <person name="Puente X.S."/>
            <person name="Lopez-Otin C."/>
            <person name="Ordonez G.R."/>
            <person name="Eichler E.E."/>
            <person name="Chen L."/>
            <person name="Cheng Z."/>
            <person name="Deakin J.E."/>
            <person name="Alsop A."/>
            <person name="Thompson K."/>
            <person name="Kirby P."/>
            <person name="Papenfuss A.T."/>
            <person name="Wakefield M.J."/>
            <person name="Olender T."/>
            <person name="Lancet D."/>
            <person name="Huttley G.A."/>
            <person name="Smit A.F."/>
            <person name="Pask A."/>
            <person name="Temple-Smith P."/>
            <person name="Batzer M.A."/>
            <person name="Walker J.A."/>
            <person name="Konkel M.K."/>
            <person name="Harris R.S."/>
            <person name="Whittington C.M."/>
            <person name="Wong E.S."/>
            <person name="Gemmell N.J."/>
            <person name="Buschiazzo E."/>
            <person name="Vargas Jentzsch I.M."/>
            <person name="Merkel A."/>
            <person name="Schmitz J."/>
            <person name="Zemann A."/>
            <person name="Churakov G."/>
            <person name="Kriegs J.O."/>
            <person name="Brosius J."/>
            <person name="Murchison E.P."/>
            <person name="Sachidanandam R."/>
            <person name="Smith C."/>
            <person name="Hannon G.J."/>
            <person name="Tsend-Ayush E."/>
            <person name="McMillan D."/>
            <person name="Attenborough R."/>
            <person name="Rens W."/>
            <person name="Ferguson-Smith M."/>
            <person name="Lefevre C.M."/>
            <person name="Sharp J.A."/>
            <person name="Nicholas K.R."/>
            <person name="Ray D.A."/>
            <person name="Kube M."/>
            <person name="Reinhardt R."/>
            <person name="Pringle T.H."/>
            <person name="Taylor J."/>
            <person name="Jones R.C."/>
            <person name="Nixon B."/>
            <person name="Dacheux J.L."/>
            <person name="Niwa H."/>
            <person name="Sekita Y."/>
            <person name="Huang X."/>
            <person name="Stark A."/>
            <person name="Kheradpour P."/>
            <person name="Kellis M."/>
            <person name="Flicek P."/>
            <person name="Chen Y."/>
            <person name="Webber C."/>
            <person name="Hardison R."/>
            <person name="Nelson J."/>
            <person name="Hallsworth-Pepin K."/>
            <person name="Delehaunty K."/>
            <person name="Markovic C."/>
            <person name="Minx P."/>
            <person name="Feng Y."/>
            <person name="Kremitzki C."/>
            <person name="Mitreva M."/>
            <person name="Glasscock J."/>
            <person name="Wylie T."/>
            <person name="Wohldmann P."/>
            <person name="Thiru P."/>
            <person name="Nhan M.N."/>
            <person name="Pohl C.S."/>
            <person name="Smith S.M."/>
            <person name="Hou S."/>
            <person name="Nefedov M."/>
            <person name="de Jong P.J."/>
            <person name="Renfree M.B."/>
            <person name="Mardis E.R."/>
            <person name="Wilson R.K."/>
        </authorList>
    </citation>
    <scope>NUCLEOTIDE SEQUENCE [LARGE SCALE GENOMIC DNA]</scope>
    <source>
        <strain evidence="12 13">Glennie</strain>
    </source>
</reference>
<dbReference type="FunFam" id="3.30.1680.10:FF:000010">
    <property type="entry name" value="semaphorin-4F isoform X1"/>
    <property type="match status" value="1"/>
</dbReference>
<dbReference type="Pfam" id="PF01437">
    <property type="entry name" value="PSI"/>
    <property type="match status" value="1"/>
</dbReference>
<dbReference type="GO" id="GO:0050919">
    <property type="term" value="P:negative chemotaxis"/>
    <property type="evidence" value="ECO:0000318"/>
    <property type="project" value="GO_Central"/>
</dbReference>
<name>A0A6I8N0Q3_ORNAN</name>
<reference evidence="12" key="3">
    <citation type="submission" date="2025-09" db="UniProtKB">
        <authorList>
            <consortium name="Ensembl"/>
        </authorList>
    </citation>
    <scope>IDENTIFICATION</scope>
    <source>
        <strain evidence="12">Glennie</strain>
    </source>
</reference>
<keyword evidence="6" id="KW-0325">Glycoprotein</keyword>
<dbReference type="SUPFAM" id="SSF103575">
    <property type="entry name" value="Plexin repeat"/>
    <property type="match status" value="1"/>
</dbReference>
<feature type="chain" id="PRO_5026281324" evidence="10">
    <location>
        <begin position="27"/>
        <end position="769"/>
    </location>
</feature>
<feature type="domain" description="Sema" evidence="11">
    <location>
        <begin position="36"/>
        <end position="501"/>
    </location>
</feature>
<evidence type="ECO:0000256" key="10">
    <source>
        <dbReference type="SAM" id="SignalP"/>
    </source>
</evidence>
<dbReference type="InterPro" id="IPR001627">
    <property type="entry name" value="Semap_dom"/>
</dbReference>
<evidence type="ECO:0000256" key="4">
    <source>
        <dbReference type="ARBA" id="ARBA00023136"/>
    </source>
</evidence>
<dbReference type="GO" id="GO:0005886">
    <property type="term" value="C:plasma membrane"/>
    <property type="evidence" value="ECO:0000318"/>
    <property type="project" value="GO_Central"/>
</dbReference>
<dbReference type="GO" id="GO:0030335">
    <property type="term" value="P:positive regulation of cell migration"/>
    <property type="evidence" value="ECO:0000318"/>
    <property type="project" value="GO_Central"/>
</dbReference>
<dbReference type="Pfam" id="PF19428">
    <property type="entry name" value="Sema4F_C"/>
    <property type="match status" value="1"/>
</dbReference>
<dbReference type="InParanoid" id="A0A6I8N0Q3"/>
<dbReference type="PANTHER" id="PTHR11036">
    <property type="entry name" value="SEMAPHORIN"/>
    <property type="match status" value="1"/>
</dbReference>
<dbReference type="SMART" id="SM00630">
    <property type="entry name" value="Sema"/>
    <property type="match status" value="1"/>
</dbReference>
<feature type="compositionally biased region" description="Polar residues" evidence="8">
    <location>
        <begin position="705"/>
        <end position="719"/>
    </location>
</feature>
<feature type="signal peptide" evidence="10">
    <location>
        <begin position="1"/>
        <end position="26"/>
    </location>
</feature>
<proteinExistence type="predicted"/>
<organism evidence="12 13">
    <name type="scientific">Ornithorhynchus anatinus</name>
    <name type="common">Duckbill platypus</name>
    <dbReference type="NCBI Taxonomy" id="9258"/>
    <lineage>
        <taxon>Eukaryota</taxon>
        <taxon>Metazoa</taxon>
        <taxon>Chordata</taxon>
        <taxon>Craniata</taxon>
        <taxon>Vertebrata</taxon>
        <taxon>Euteleostomi</taxon>
        <taxon>Mammalia</taxon>
        <taxon>Monotremata</taxon>
        <taxon>Ornithorhynchidae</taxon>
        <taxon>Ornithorhynchus</taxon>
    </lineage>
</organism>
<dbReference type="InterPro" id="IPR015943">
    <property type="entry name" value="WD40/YVTN_repeat-like_dom_sf"/>
</dbReference>
<accession>A0A6I8N0Q3</accession>
<dbReference type="InterPro" id="IPR045791">
    <property type="entry name" value="Sema4F_C"/>
</dbReference>
<keyword evidence="13" id="KW-1185">Reference proteome</keyword>
<sequence>MGVPGLCPVPPLLPLLLLLLPLPAGTVLPHGLRGPRTRLPLPEVEPSVLRFSWPGVSNYSVLVADVLSQTLYVGARDAIFALPRGPGDPRRIDWKVPDKHRDTCRKKGKKEAECHNYIRILEFVNRTHIFACGTFAFDPQCGFVDTRSFRQVERPESGRGRCPFDPAQSSAAVMVGGVLYAATVNNFLGSEPIISRATGSPDQRVRTENSAVWLNAPRFVAAEFVEGDAGEDDEIFFFFTETAREYGSGEKLTVPRLARVCKGDLGGLKTLQRRWTTFLKASLLCPAPDLGRSLPVLRAVVTLTSTAQGGDGDPLLFYGLFSSQRDGPETSAICTFSMKNIQEALRGHFKEFERACDRWIPVTDGSVPQPRPGRCIPSGTKGPGYGSSLSLPDRVLAFARDHPLMDQAVRPDGSRPLLISEDTAYRQLTGHRVASLSGKEYDVLYLGTEQGHLHRAVRIGPQIFVLEARELFKEPQPVQSLLLRGDWLAVGSGGEVTRVNTTDCGRQRTCQDCVLARDPACAWSLGLGSCVAHRDGDPEGLVQDIESADISALCPKEKAVMPAEAEVPVVPAAHVVLPCSPRSSWSSCVWHLPPGTRGPVAQRPDGLEFPVTRVALGQYTCECSEGGAARVVAAYRLVWGGRGSPERVRRSRERGYAVAAGLACFVLGFAAGGLAFLGHGRRRRRRRQRELLARDKAGLDLIPPSGTTSCSHEPHTPSSPEDERHPLAGAAKNGPNGFPPSYQRGFPDTDRARIFLAEAPLARCDETSI</sequence>
<evidence type="ECO:0000256" key="1">
    <source>
        <dbReference type="ARBA" id="ARBA00004370"/>
    </source>
</evidence>
<dbReference type="GO" id="GO:0030215">
    <property type="term" value="F:semaphorin receptor binding"/>
    <property type="evidence" value="ECO:0000318"/>
    <property type="project" value="GO_Central"/>
</dbReference>
<keyword evidence="3" id="KW-0524">Neurogenesis</keyword>
<evidence type="ECO:0000256" key="9">
    <source>
        <dbReference type="SAM" id="Phobius"/>
    </source>
</evidence>
<evidence type="ECO:0000256" key="8">
    <source>
        <dbReference type="SAM" id="MobiDB-lite"/>
    </source>
</evidence>
<dbReference type="GO" id="GO:0005783">
    <property type="term" value="C:endoplasmic reticulum"/>
    <property type="evidence" value="ECO:0007669"/>
    <property type="project" value="Ensembl"/>
</dbReference>
<comment type="caution">
    <text evidence="7">Lacks conserved residue(s) required for the propagation of feature annotation.</text>
</comment>
<dbReference type="Bgee" id="ENSOANG00000041234">
    <property type="expression patterns" value="Expressed in fibroblast and 8 other cell types or tissues"/>
</dbReference>
<dbReference type="Pfam" id="PF01403">
    <property type="entry name" value="Sema"/>
    <property type="match status" value="1"/>
</dbReference>
<feature type="transmembrane region" description="Helical" evidence="9">
    <location>
        <begin position="656"/>
        <end position="677"/>
    </location>
</feature>
<evidence type="ECO:0000313" key="12">
    <source>
        <dbReference type="Ensembl" id="ENSOANP00000034486.1"/>
    </source>
</evidence>
<dbReference type="Gene3D" id="3.30.1680.10">
    <property type="entry name" value="ligand-binding face of the semaphorins, domain 2"/>
    <property type="match status" value="1"/>
</dbReference>
<gene>
    <name evidence="12" type="primary">SEMA4F</name>
</gene>
<dbReference type="InterPro" id="IPR036352">
    <property type="entry name" value="Semap_dom_sf"/>
</dbReference>
<keyword evidence="9" id="KW-0812">Transmembrane</keyword>
<feature type="region of interest" description="Disordered" evidence="8">
    <location>
        <begin position="694"/>
        <end position="747"/>
    </location>
</feature>
<dbReference type="Proteomes" id="UP000002279">
    <property type="component" value="Chromosome 4"/>
</dbReference>
<dbReference type="InterPro" id="IPR002165">
    <property type="entry name" value="Plexin_repeat"/>
</dbReference>
<keyword evidence="5" id="KW-1015">Disulfide bond</keyword>
<evidence type="ECO:0000313" key="13">
    <source>
        <dbReference type="Proteomes" id="UP000002279"/>
    </source>
</evidence>
<keyword evidence="9" id="KW-1133">Transmembrane helix</keyword>
<dbReference type="Ensembl" id="ENSOANT00000048804.1">
    <property type="protein sequence ID" value="ENSOANP00000034486.1"/>
    <property type="gene ID" value="ENSOANG00000041234.1"/>
</dbReference>
<evidence type="ECO:0000256" key="6">
    <source>
        <dbReference type="ARBA" id="ARBA00023180"/>
    </source>
</evidence>
<evidence type="ECO:0000256" key="7">
    <source>
        <dbReference type="PROSITE-ProRule" id="PRU00352"/>
    </source>
</evidence>
<dbReference type="CTD" id="10505"/>
<reference evidence="12" key="2">
    <citation type="submission" date="2025-08" db="UniProtKB">
        <authorList>
            <consortium name="Ensembl"/>
        </authorList>
    </citation>
    <scope>IDENTIFICATION</scope>
    <source>
        <strain evidence="12">Glennie</strain>
    </source>
</reference>
<dbReference type="GO" id="GO:0038191">
    <property type="term" value="F:neuropilin binding"/>
    <property type="evidence" value="ECO:0000318"/>
    <property type="project" value="GO_Central"/>
</dbReference>
<dbReference type="RefSeq" id="XP_028919658.1">
    <property type="nucleotide sequence ID" value="XM_029063825.2"/>
</dbReference>
<dbReference type="GO" id="GO:0071526">
    <property type="term" value="P:semaphorin-plexin signaling pathway"/>
    <property type="evidence" value="ECO:0000318"/>
    <property type="project" value="GO_Central"/>
</dbReference>
<keyword evidence="10" id="KW-0732">Signal</keyword>
<evidence type="ECO:0000259" key="11">
    <source>
        <dbReference type="PROSITE" id="PS51004"/>
    </source>
</evidence>
<evidence type="ECO:0000256" key="2">
    <source>
        <dbReference type="ARBA" id="ARBA00022782"/>
    </source>
</evidence>
<evidence type="ECO:0000256" key="3">
    <source>
        <dbReference type="ARBA" id="ARBA00022902"/>
    </source>
</evidence>
<dbReference type="SMART" id="SM00423">
    <property type="entry name" value="PSI"/>
    <property type="match status" value="1"/>
</dbReference>